<evidence type="ECO:0000256" key="1">
    <source>
        <dbReference type="ARBA" id="ARBA00022737"/>
    </source>
</evidence>
<gene>
    <name evidence="6" type="primary">LOC127748659</name>
</gene>
<organism evidence="5 6">
    <name type="scientific">Frankliniella occidentalis</name>
    <name type="common">Western flower thrips</name>
    <name type="synonym">Euthrips occidentalis</name>
    <dbReference type="NCBI Taxonomy" id="133901"/>
    <lineage>
        <taxon>Eukaryota</taxon>
        <taxon>Metazoa</taxon>
        <taxon>Ecdysozoa</taxon>
        <taxon>Arthropoda</taxon>
        <taxon>Hexapoda</taxon>
        <taxon>Insecta</taxon>
        <taxon>Pterygota</taxon>
        <taxon>Neoptera</taxon>
        <taxon>Paraneoptera</taxon>
        <taxon>Thysanoptera</taxon>
        <taxon>Terebrantia</taxon>
        <taxon>Thripoidea</taxon>
        <taxon>Thripidae</taxon>
        <taxon>Frankliniella</taxon>
    </lineage>
</organism>
<feature type="repeat" description="ANK" evidence="3">
    <location>
        <begin position="1023"/>
        <end position="1055"/>
    </location>
</feature>
<dbReference type="Gene3D" id="1.25.40.20">
    <property type="entry name" value="Ankyrin repeat-containing domain"/>
    <property type="match status" value="4"/>
</dbReference>
<dbReference type="PROSITE" id="PS50297">
    <property type="entry name" value="ANK_REP_REGION"/>
    <property type="match status" value="3"/>
</dbReference>
<dbReference type="OrthoDB" id="539213at2759"/>
<name>A0A9C6WZN0_FRAOC</name>
<reference evidence="6" key="1">
    <citation type="submission" date="2025-08" db="UniProtKB">
        <authorList>
            <consortium name="RefSeq"/>
        </authorList>
    </citation>
    <scope>IDENTIFICATION</scope>
    <source>
        <tissue evidence="6">Whole organism</tissue>
    </source>
</reference>
<keyword evidence="5" id="KW-1185">Reference proteome</keyword>
<dbReference type="KEGG" id="foc:127748659"/>
<accession>A0A9C6WZN0</accession>
<feature type="repeat" description="ANK" evidence="3">
    <location>
        <begin position="690"/>
        <end position="716"/>
    </location>
</feature>
<feature type="repeat" description="ANK" evidence="3">
    <location>
        <begin position="924"/>
        <end position="956"/>
    </location>
</feature>
<dbReference type="Pfam" id="PF12796">
    <property type="entry name" value="Ank_2"/>
    <property type="match status" value="3"/>
</dbReference>
<dbReference type="Proteomes" id="UP000504606">
    <property type="component" value="Unplaced"/>
</dbReference>
<dbReference type="RefSeq" id="XP_052126289.1">
    <property type="nucleotide sequence ID" value="XM_052270329.1"/>
</dbReference>
<evidence type="ECO:0000313" key="6">
    <source>
        <dbReference type="RefSeq" id="XP_052126289.1"/>
    </source>
</evidence>
<feature type="compositionally biased region" description="Basic and acidic residues" evidence="4">
    <location>
        <begin position="1101"/>
        <end position="1111"/>
    </location>
</feature>
<protein>
    <submittedName>
        <fullName evidence="6">Uncharacterized protein LOC127748659</fullName>
    </submittedName>
</protein>
<dbReference type="GeneID" id="127748659"/>
<sequence length="1409" mass="152567">MDAGRQSGMPAELQEVILALRRLGPGPGGLTRETAPARLTRALLLAMRRGNVEHLTDVLVAADERLGGRAAEDCLGEAWRTFCALNLPTGNTGLDLAVVADMVMLRYGESPGEATRDDTPLATSTQARWHELWGRVDLLLDYLRRLEDELERLQRRDRAPGSADLGVMLARMCALALHGVKGSFAATYTDVPWEEMEYLLVMFIEARTVNATWADRVATARSTPAHLRCFRERLEKYVLVHRAEPDPEEAMRRLERAPREERADLLVAVVDSALDELLRDFARLRDWHSLKEISETLRVAGEQALDLEDDAWAAWGWLVVLWGLFVVGERVKYSWLSPNLSPRWARLVEAMVPGGVLATMAAIRDCQGLGKEGSNAEALALPEMKGPERKRMAGELEKLSNAARAALLEAESEVDCGESSDYFEMMRAAKVRSGRAKHLISTEVIRILRKKENAAEDHFNEILSCSNLLQNIDDRDPSHLKLLFGRFVSLTWHFALHHLTVDIPRVCSLLFHRTSKHTESFQAQLCEIVPQPGSSSPDTIVKALKVMRTIPVKGPLTPYACALHGAVRELASRWHEHDPVVPTTHVPFSPTLFGRELRDYLNHLDEVFGSVFRPSFELLGVNNLMLNGPPLLNGARPRLRDLRWSRAENERLLRLLELKSDMFRCAREGDLVWLQRLVVDGADVGVRDCQGRTLLHAAAHGGQVHVVEWLLGLGAEAVDPLAEDWHAYTALHVAGTAPVAEALLAARPVRQAAVQDGAPTPLHAAALEGRAEVVAVLLREPRPGDLAAVFMGMSPLHCAALGGHDRVVRLLLQAGARYPAHHPDKVTPLDVAARSPGGGPAVRVLLQGTRPPPTDEDCLEAASQAARRGHEQPFALLADELSARGRLSPGRHMTFVLYCAGIGGSSAIALRLLDLFSGDGLGLAGRTVLLGAVFKGHRELVGALVDRGVDPLSDDNPQGLTALEGAVLGDSPDTIDALVERIPGVCRQTALSRALHRATIYGRLPTVQRLVHHGAAIDVADRDGTTALARAASVGHIEVVEWLLQQGADPRLGEDPPLLLAAQCGHLDVVELLVPPLPEGRAAHQDEGQAGPSVRLPRLKHGPERSTTEQEEAERLRLLQQAGSGGFTALHSAVAVSALPIVEYLLDREEELLRRVHSKHADAELPRLEGITVYARDECGVSGLMLGCVMLCAPSVAEALLLRMGDALWMALGRKDLQQVRGMAAEALGLAAVQPGGSGLVHALCGWISRSGEGLLGGGGLQDIRRRAVAALGSAGDAGGGEVIQPWNRVLCVPKCVGLGVDVPQTMRRTAQVAMSACLGQGARGEMAVQLLCQWLCDLSGDPVPESVIQSMGREALGIARERGDPKSIEFLSMFESAGTGSALASVSRAFARLFCCSSSTTAATDARG</sequence>
<dbReference type="PANTHER" id="PTHR24123">
    <property type="entry name" value="ANKYRIN REPEAT-CONTAINING"/>
    <property type="match status" value="1"/>
</dbReference>
<dbReference type="InterPro" id="IPR002110">
    <property type="entry name" value="Ankyrin_rpt"/>
</dbReference>
<keyword evidence="2 3" id="KW-0040">ANK repeat</keyword>
<feature type="repeat" description="ANK" evidence="3">
    <location>
        <begin position="791"/>
        <end position="823"/>
    </location>
</feature>
<dbReference type="InterPro" id="IPR036770">
    <property type="entry name" value="Ankyrin_rpt-contain_sf"/>
</dbReference>
<dbReference type="SUPFAM" id="SSF48403">
    <property type="entry name" value="Ankyrin repeat"/>
    <property type="match status" value="2"/>
</dbReference>
<dbReference type="PROSITE" id="PS50088">
    <property type="entry name" value="ANK_REPEAT"/>
    <property type="match status" value="5"/>
</dbReference>
<evidence type="ECO:0000256" key="4">
    <source>
        <dbReference type="SAM" id="MobiDB-lite"/>
    </source>
</evidence>
<feature type="region of interest" description="Disordered" evidence="4">
    <location>
        <begin position="1080"/>
        <end position="1111"/>
    </location>
</feature>
<evidence type="ECO:0000313" key="5">
    <source>
        <dbReference type="Proteomes" id="UP000504606"/>
    </source>
</evidence>
<feature type="repeat" description="ANK" evidence="3">
    <location>
        <begin position="994"/>
        <end position="1022"/>
    </location>
</feature>
<keyword evidence="1" id="KW-0677">Repeat</keyword>
<dbReference type="SMART" id="SM00248">
    <property type="entry name" value="ANK"/>
    <property type="match status" value="10"/>
</dbReference>
<evidence type="ECO:0000256" key="2">
    <source>
        <dbReference type="ARBA" id="ARBA00023043"/>
    </source>
</evidence>
<evidence type="ECO:0000256" key="3">
    <source>
        <dbReference type="PROSITE-ProRule" id="PRU00023"/>
    </source>
</evidence>
<proteinExistence type="predicted"/>
<dbReference type="InterPro" id="IPR051165">
    <property type="entry name" value="Multifunctional_ANK_Repeat"/>
</dbReference>
<dbReference type="PANTHER" id="PTHR24123:SF33">
    <property type="entry name" value="PROTEIN HOS4"/>
    <property type="match status" value="1"/>
</dbReference>